<comment type="caution">
    <text evidence="2">The sequence shown here is derived from an EMBL/GenBank/DDBJ whole genome shotgun (WGS) entry which is preliminary data.</text>
</comment>
<dbReference type="EMBL" id="BART01006663">
    <property type="protein sequence ID" value="GAG67629.1"/>
    <property type="molecule type" value="Genomic_DNA"/>
</dbReference>
<dbReference type="InterPro" id="IPR029060">
    <property type="entry name" value="PIN-like_dom_sf"/>
</dbReference>
<dbReference type="CDD" id="cd09879">
    <property type="entry name" value="PIN_VapC_AF0591-like"/>
    <property type="match status" value="1"/>
</dbReference>
<dbReference type="InterPro" id="IPR041120">
    <property type="entry name" value="PIN_9"/>
</dbReference>
<gene>
    <name evidence="2" type="ORF">S01H4_15207</name>
</gene>
<dbReference type="AlphaFoldDB" id="X0ZEA8"/>
<name>X0ZEA8_9ZZZZ</name>
<feature type="domain" description="VapC9 PIN-like" evidence="1">
    <location>
        <begin position="12"/>
        <end position="143"/>
    </location>
</feature>
<organism evidence="2">
    <name type="scientific">marine sediment metagenome</name>
    <dbReference type="NCBI Taxonomy" id="412755"/>
    <lineage>
        <taxon>unclassified sequences</taxon>
        <taxon>metagenomes</taxon>
        <taxon>ecological metagenomes</taxon>
    </lineage>
</organism>
<proteinExistence type="predicted"/>
<protein>
    <recommendedName>
        <fullName evidence="1">VapC9 PIN-like domain-containing protein</fullName>
    </recommendedName>
</protein>
<reference evidence="2" key="1">
    <citation type="journal article" date="2014" name="Front. Microbiol.">
        <title>High frequency of phylogenetically diverse reductive dehalogenase-homologous genes in deep subseafloor sedimentary metagenomes.</title>
        <authorList>
            <person name="Kawai M."/>
            <person name="Futagami T."/>
            <person name="Toyoda A."/>
            <person name="Takaki Y."/>
            <person name="Nishi S."/>
            <person name="Hori S."/>
            <person name="Arai W."/>
            <person name="Tsubouchi T."/>
            <person name="Morono Y."/>
            <person name="Uchiyama I."/>
            <person name="Ito T."/>
            <person name="Fujiyama A."/>
            <person name="Inagaki F."/>
            <person name="Takami H."/>
        </authorList>
    </citation>
    <scope>NUCLEOTIDE SEQUENCE</scope>
    <source>
        <strain evidence="2">Expedition CK06-06</strain>
    </source>
</reference>
<evidence type="ECO:0000313" key="2">
    <source>
        <dbReference type="EMBL" id="GAG67629.1"/>
    </source>
</evidence>
<dbReference type="Gene3D" id="3.40.50.1010">
    <property type="entry name" value="5'-nuclease"/>
    <property type="match status" value="1"/>
</dbReference>
<accession>X0ZEA8</accession>
<evidence type="ECO:0000259" key="1">
    <source>
        <dbReference type="Pfam" id="PF18477"/>
    </source>
</evidence>
<sequence length="152" mass="18470">MSLKKYKTYNLIVIDSNFILLPYQFKVDYLNEIYLNLEGKTRFFIFKQVLDELESKKRRTPITGKFRRQFKSGMSYLKKNEKVYPIYFIDEIKKENETTDNFLLRRCIDFKTDYKRVYIATNDAQLRKKASKAKINLIFLRQKKYLSIERSL</sequence>
<dbReference type="SUPFAM" id="SSF88723">
    <property type="entry name" value="PIN domain-like"/>
    <property type="match status" value="1"/>
</dbReference>
<dbReference type="Pfam" id="PF18477">
    <property type="entry name" value="PIN_9"/>
    <property type="match status" value="1"/>
</dbReference>